<feature type="domain" description="Glycosyltransferase 2-like" evidence="1">
    <location>
        <begin position="435"/>
        <end position="558"/>
    </location>
</feature>
<evidence type="ECO:0000313" key="2">
    <source>
        <dbReference type="EMBL" id="HJD39785.1"/>
    </source>
</evidence>
<gene>
    <name evidence="2" type="ORF">H9913_07125</name>
</gene>
<dbReference type="Pfam" id="PF00535">
    <property type="entry name" value="Glycos_transf_2"/>
    <property type="match status" value="2"/>
</dbReference>
<dbReference type="AlphaFoldDB" id="A0A9D2R7D8"/>
<dbReference type="InterPro" id="IPR001173">
    <property type="entry name" value="Glyco_trans_2-like"/>
</dbReference>
<proteinExistence type="predicted"/>
<reference evidence="2" key="1">
    <citation type="journal article" date="2021" name="PeerJ">
        <title>Extensive microbial diversity within the chicken gut microbiome revealed by metagenomics and culture.</title>
        <authorList>
            <person name="Gilroy R."/>
            <person name="Ravi A."/>
            <person name="Getino M."/>
            <person name="Pursley I."/>
            <person name="Horton D.L."/>
            <person name="Alikhan N.F."/>
            <person name="Baker D."/>
            <person name="Gharbi K."/>
            <person name="Hall N."/>
            <person name="Watson M."/>
            <person name="Adriaenssens E.M."/>
            <person name="Foster-Nyarko E."/>
            <person name="Jarju S."/>
            <person name="Secka A."/>
            <person name="Antonio M."/>
            <person name="Oren A."/>
            <person name="Chaudhuri R.R."/>
            <person name="La Ragione R."/>
            <person name="Hildebrand F."/>
            <person name="Pallen M.J."/>
        </authorList>
    </citation>
    <scope>NUCLEOTIDE SEQUENCE</scope>
    <source>
        <strain evidence="2">ChiW19-6364</strain>
    </source>
</reference>
<dbReference type="CDD" id="cd04184">
    <property type="entry name" value="GT2_RfbC_Mx_like"/>
    <property type="match status" value="1"/>
</dbReference>
<accession>A0A9D2R7D8</accession>
<dbReference type="PANTHER" id="PTHR43179">
    <property type="entry name" value="RHAMNOSYLTRANSFERASE WBBL"/>
    <property type="match status" value="1"/>
</dbReference>
<dbReference type="Gene3D" id="3.90.550.10">
    <property type="entry name" value="Spore Coat Polysaccharide Biosynthesis Protein SpsA, Chain A"/>
    <property type="match status" value="2"/>
</dbReference>
<dbReference type="EMBL" id="DWUX01000131">
    <property type="protein sequence ID" value="HJD39785.1"/>
    <property type="molecule type" value="Genomic_DNA"/>
</dbReference>
<dbReference type="CDD" id="cd04186">
    <property type="entry name" value="GT_2_like_c"/>
    <property type="match status" value="1"/>
</dbReference>
<reference evidence="2" key="2">
    <citation type="submission" date="2021-04" db="EMBL/GenBank/DDBJ databases">
        <authorList>
            <person name="Gilroy R."/>
        </authorList>
    </citation>
    <scope>NUCLEOTIDE SEQUENCE</scope>
    <source>
        <strain evidence="2">ChiW19-6364</strain>
    </source>
</reference>
<evidence type="ECO:0000259" key="1">
    <source>
        <dbReference type="Pfam" id="PF00535"/>
    </source>
</evidence>
<dbReference type="GO" id="GO:0016757">
    <property type="term" value="F:glycosyltransferase activity"/>
    <property type="evidence" value="ECO:0007669"/>
    <property type="project" value="UniProtKB-KW"/>
</dbReference>
<evidence type="ECO:0000313" key="3">
    <source>
        <dbReference type="Proteomes" id="UP000823850"/>
    </source>
</evidence>
<dbReference type="PANTHER" id="PTHR43179:SF7">
    <property type="entry name" value="RHAMNOSYLTRANSFERASE WBBL"/>
    <property type="match status" value="1"/>
</dbReference>
<comment type="caution">
    <text evidence="2">The sequence shown here is derived from an EMBL/GenBank/DDBJ whole genome shotgun (WGS) entry which is preliminary data.</text>
</comment>
<feature type="domain" description="Glycosyltransferase 2-like" evidence="1">
    <location>
        <begin position="179"/>
        <end position="338"/>
    </location>
</feature>
<protein>
    <submittedName>
        <fullName evidence="2">Glycosyltransferase family 2 protein</fullName>
    </submittedName>
</protein>
<sequence>MFYNIDEIQIQKDNISIRGWALDAERGERIWAEGEKHEKQPCHIQRLVRPDVNQKFRLQNQDYESGFLITVNREKIQGKYIFICIDNEYVKKRIPVNLKKAEFENSKQGRLLKAVGKENFRQNKEYVQKYGWKAFYHYLEVQMNPQYGDYNLWFKQHSATGPVLKRQKKYRFSYAPKISVVIPLYNTPLKYLKEIMDSLLGQSYENLEVCLADGSTEEGPGKFIKKRYGRDPRVRYQKLKKNMGISENTNAAIDMASGEYIMLSDHDDVVTRDALFEIVKAINKNRGADIIYTDEDKVTMDGKDYFDPSFKPDYNIDFLRSSNYICHIFTVKRSLLEEAGKFRQEYDGAQDFDLILRCCEKANKIIHIPKILYHWRSHPNSTAGKPESKMYAFEAGRKALEAHYARLGIKARVELTPLFGRYRTIYEVTGHPKVSIIIPNKDHVEDLDKCLKSIWEKTSYDNYEIIVVENNSEEKDTFAYYEMIQNLKENIRVITWKREFNYAAINNFAVSYAQGEYLLFLNNDVEIITKGWIEEMLGYCQREDVGITGAKLYYPDDTVQHAGVIIGLGGVAGHIFCGSGREEYGYCARLVSAQDYSAVTAACMMTKKEIFQKVEGFDEGFQVAFNDIDYCMKIRKEGKLVVFTPYAELYHYESKSRGKEETAAQMKRFAGEVHRFEKKWPEILKKGDPYYNKNLTLKKGDCSLRTADE</sequence>
<dbReference type="InterPro" id="IPR029044">
    <property type="entry name" value="Nucleotide-diphossugar_trans"/>
</dbReference>
<dbReference type="SUPFAM" id="SSF53448">
    <property type="entry name" value="Nucleotide-diphospho-sugar transferases"/>
    <property type="match status" value="2"/>
</dbReference>
<name>A0A9D2R7D8_9FIRM</name>
<dbReference type="Proteomes" id="UP000823850">
    <property type="component" value="Unassembled WGS sequence"/>
</dbReference>
<organism evidence="2 3">
    <name type="scientific">Candidatus Blautia stercoripullorum</name>
    <dbReference type="NCBI Taxonomy" id="2838502"/>
    <lineage>
        <taxon>Bacteria</taxon>
        <taxon>Bacillati</taxon>
        <taxon>Bacillota</taxon>
        <taxon>Clostridia</taxon>
        <taxon>Lachnospirales</taxon>
        <taxon>Lachnospiraceae</taxon>
        <taxon>Blautia</taxon>
    </lineage>
</organism>